<feature type="signal peptide" evidence="8">
    <location>
        <begin position="1"/>
        <end position="24"/>
    </location>
</feature>
<dbReference type="InterPro" id="IPR018805">
    <property type="entry name" value="YJL171C/Tos1_C"/>
</dbReference>
<dbReference type="OrthoDB" id="118256at2759"/>
<organism evidence="11 12">
    <name type="scientific">[Candida] arabinofermentans NRRL YB-2248</name>
    <dbReference type="NCBI Taxonomy" id="983967"/>
    <lineage>
        <taxon>Eukaryota</taxon>
        <taxon>Fungi</taxon>
        <taxon>Dikarya</taxon>
        <taxon>Ascomycota</taxon>
        <taxon>Saccharomycotina</taxon>
        <taxon>Pichiomycetes</taxon>
        <taxon>Pichiales</taxon>
        <taxon>Pichiaceae</taxon>
        <taxon>Ogataea</taxon>
        <taxon>Ogataea/Candida clade</taxon>
    </lineage>
</organism>
<dbReference type="PANTHER" id="PTHR31737:SF3">
    <property type="entry name" value="CELL WALL PROTEIN YJL171C"/>
    <property type="match status" value="1"/>
</dbReference>
<dbReference type="GO" id="GO:0042973">
    <property type="term" value="F:glucan endo-1,3-beta-D-glucosidase activity"/>
    <property type="evidence" value="ECO:0007669"/>
    <property type="project" value="UniProtKB-EC"/>
</dbReference>
<evidence type="ECO:0000256" key="1">
    <source>
        <dbReference type="ARBA" id="ARBA00000382"/>
    </source>
</evidence>
<name>A0A1E4T892_9ASCO</name>
<dbReference type="AlphaFoldDB" id="A0A1E4T892"/>
<evidence type="ECO:0000256" key="7">
    <source>
        <dbReference type="ARBA" id="ARBA00023316"/>
    </source>
</evidence>
<dbReference type="EMBL" id="KV453847">
    <property type="protein sequence ID" value="ODV87964.1"/>
    <property type="molecule type" value="Genomic_DNA"/>
</dbReference>
<dbReference type="GO" id="GO:0009277">
    <property type="term" value="C:fungal-type cell wall"/>
    <property type="evidence" value="ECO:0007669"/>
    <property type="project" value="TreeGrafter"/>
</dbReference>
<dbReference type="GO" id="GO:0071555">
    <property type="term" value="P:cell wall organization"/>
    <property type="evidence" value="ECO:0007669"/>
    <property type="project" value="UniProtKB-KW"/>
</dbReference>
<dbReference type="InterPro" id="IPR018807">
    <property type="entry name" value="YJL171C/Tos1_N"/>
</dbReference>
<keyword evidence="4 8" id="KW-0732">Signal</keyword>
<evidence type="ECO:0000256" key="4">
    <source>
        <dbReference type="ARBA" id="ARBA00022729"/>
    </source>
</evidence>
<feature type="domain" description="Cell wall protein YJL171C/Tos1 N-terminal" evidence="10">
    <location>
        <begin position="34"/>
        <end position="100"/>
    </location>
</feature>
<comment type="catalytic activity">
    <reaction evidence="1">
        <text>Hydrolysis of (1-&gt;3)-beta-D-glucosidic linkages in (1-&gt;3)-beta-D-glucans.</text>
        <dbReference type="EC" id="3.2.1.39"/>
    </reaction>
</comment>
<evidence type="ECO:0000256" key="8">
    <source>
        <dbReference type="SAM" id="SignalP"/>
    </source>
</evidence>
<keyword evidence="5" id="KW-0378">Hydrolase</keyword>
<dbReference type="Pfam" id="PF10290">
    <property type="entry name" value="YJL171C_Tos1_N"/>
    <property type="match status" value="1"/>
</dbReference>
<keyword evidence="7" id="KW-0961">Cell wall biogenesis/degradation</keyword>
<evidence type="ECO:0000256" key="5">
    <source>
        <dbReference type="ARBA" id="ARBA00022801"/>
    </source>
</evidence>
<feature type="domain" description="Cell wall protein YJL171C/Tos1 C-terminal" evidence="9">
    <location>
        <begin position="110"/>
        <end position="346"/>
    </location>
</feature>
<accession>A0A1E4T892</accession>
<comment type="similarity">
    <text evidence="2">Belongs to the PGA52 family.</text>
</comment>
<dbReference type="STRING" id="983967.A0A1E4T892"/>
<sequence>MRFTRSVTTGLLPSLLYLAASIDASKYSSEYGLVQFANLGYSGTYYKVKSIDSSSDDSCTCELNRDEPYSFSGTNAPLDEELSVHIRGPLNLQKFAYYTSDSYSYGDTSGNWSRLAYYDSESGTADNVTFLANVGKNITCLGKALDYIDSDGISAADSSTVLGNVTLESNEEFTIMSNISCEDSGWDNDCGVYRKGIPAYHGYGGEVKMFLFKFRAPLQSDLDSSVDEDSTSYDLSAIWLLNANIPRTAQYPTNGNCSSWNSGGGEFDIFETMNSTENRHFYSTIHDFQGIGDIGTGIQNYGYLERTPDSVMMGGVVFGSDGVVSVFLSNSTTFDSDLSSSDVSSWMSAVVSADEEKVETLATIAVASSTTTSSSSSKGGAVRLLTEPKGFQWKLVSVLLGLLAMV</sequence>
<evidence type="ECO:0000256" key="3">
    <source>
        <dbReference type="ARBA" id="ARBA00012780"/>
    </source>
</evidence>
<protein>
    <recommendedName>
        <fullName evidence="3">glucan endo-1,3-beta-D-glucosidase</fullName>
        <ecNumber evidence="3">3.2.1.39</ecNumber>
    </recommendedName>
</protein>
<feature type="chain" id="PRO_5009163089" description="glucan endo-1,3-beta-D-glucosidase" evidence="8">
    <location>
        <begin position="25"/>
        <end position="406"/>
    </location>
</feature>
<dbReference type="PANTHER" id="PTHR31737">
    <property type="entry name" value="PROTEIN TOS1"/>
    <property type="match status" value="1"/>
</dbReference>
<keyword evidence="6" id="KW-0326">Glycosidase</keyword>
<dbReference type="Proteomes" id="UP000094801">
    <property type="component" value="Unassembled WGS sequence"/>
</dbReference>
<proteinExistence type="inferred from homology"/>
<keyword evidence="12" id="KW-1185">Reference proteome</keyword>
<evidence type="ECO:0000256" key="6">
    <source>
        <dbReference type="ARBA" id="ARBA00023295"/>
    </source>
</evidence>
<evidence type="ECO:0000313" key="11">
    <source>
        <dbReference type="EMBL" id="ODV87964.1"/>
    </source>
</evidence>
<evidence type="ECO:0000313" key="12">
    <source>
        <dbReference type="Proteomes" id="UP000094801"/>
    </source>
</evidence>
<dbReference type="EC" id="3.2.1.39" evidence="3"/>
<evidence type="ECO:0000259" key="10">
    <source>
        <dbReference type="Pfam" id="PF10290"/>
    </source>
</evidence>
<reference evidence="12" key="1">
    <citation type="submission" date="2016-04" db="EMBL/GenBank/DDBJ databases">
        <title>Comparative genomics of biotechnologically important yeasts.</title>
        <authorList>
            <consortium name="DOE Joint Genome Institute"/>
            <person name="Riley R."/>
            <person name="Haridas S."/>
            <person name="Wolfe K.H."/>
            <person name="Lopes M.R."/>
            <person name="Hittinger C.T."/>
            <person name="Goker M."/>
            <person name="Salamov A."/>
            <person name="Wisecaver J."/>
            <person name="Long T.M."/>
            <person name="Aerts A.L."/>
            <person name="Barry K."/>
            <person name="Choi C."/>
            <person name="Clum A."/>
            <person name="Coughlan A.Y."/>
            <person name="Deshpande S."/>
            <person name="Douglass A.P."/>
            <person name="Hanson S.J."/>
            <person name="Klenk H.-P."/>
            <person name="Labutti K."/>
            <person name="Lapidus A."/>
            <person name="Lindquist E."/>
            <person name="Lipzen A."/>
            <person name="Meier-Kolthoff J.P."/>
            <person name="Ohm R.A."/>
            <person name="Otillar R.P."/>
            <person name="Pangilinan J."/>
            <person name="Peng Y."/>
            <person name="Rokas A."/>
            <person name="Rosa C.A."/>
            <person name="Scheuner C."/>
            <person name="Sibirny A.A."/>
            <person name="Slot J.C."/>
            <person name="Stielow J.B."/>
            <person name="Sun H."/>
            <person name="Kurtzman C.P."/>
            <person name="Blackwell M."/>
            <person name="Grigoriev I.V."/>
            <person name="Jeffries T.W."/>
        </authorList>
    </citation>
    <scope>NUCLEOTIDE SEQUENCE [LARGE SCALE GENOMIC DNA]</scope>
    <source>
        <strain evidence="12">NRRL YB-2248</strain>
    </source>
</reference>
<dbReference type="Pfam" id="PF10287">
    <property type="entry name" value="YJL171C_Tos1_C"/>
    <property type="match status" value="1"/>
</dbReference>
<evidence type="ECO:0000259" key="9">
    <source>
        <dbReference type="Pfam" id="PF10287"/>
    </source>
</evidence>
<gene>
    <name evidence="11" type="ORF">CANARDRAFT_54981</name>
</gene>
<evidence type="ECO:0000256" key="2">
    <source>
        <dbReference type="ARBA" id="ARBA00006055"/>
    </source>
</evidence>